<dbReference type="InterPro" id="IPR052894">
    <property type="entry name" value="AsmA-related"/>
</dbReference>
<reference evidence="4 5" key="1">
    <citation type="submission" date="2020-02" db="EMBL/GenBank/DDBJ databases">
        <title>Genomic and physiological characterization of two novel Nitrospinaceae genera.</title>
        <authorList>
            <person name="Mueller A.J."/>
            <person name="Jung M.-Y."/>
            <person name="Strachan C.R."/>
            <person name="Herbold C.W."/>
            <person name="Kirkegaard R.H."/>
            <person name="Daims H."/>
        </authorList>
    </citation>
    <scope>NUCLEOTIDE SEQUENCE [LARGE SCALE GENOMIC DNA]</scope>
    <source>
        <strain evidence="4">EB</strain>
    </source>
</reference>
<evidence type="ECO:0000256" key="1">
    <source>
        <dbReference type="SAM" id="MobiDB-lite"/>
    </source>
</evidence>
<protein>
    <submittedName>
        <fullName evidence="4">AsmA family protein</fullName>
    </submittedName>
</protein>
<organism evidence="4 5">
    <name type="scientific">Candidatus Nitronauta litoralis</name>
    <dbReference type="NCBI Taxonomy" id="2705533"/>
    <lineage>
        <taxon>Bacteria</taxon>
        <taxon>Pseudomonadati</taxon>
        <taxon>Nitrospinota/Tectimicrobiota group</taxon>
        <taxon>Nitrospinota</taxon>
        <taxon>Nitrospinia</taxon>
        <taxon>Nitrospinales</taxon>
        <taxon>Nitrospinaceae</taxon>
        <taxon>Candidatus Nitronauta</taxon>
    </lineage>
</organism>
<feature type="region of interest" description="Disordered" evidence="1">
    <location>
        <begin position="1"/>
        <end position="36"/>
    </location>
</feature>
<dbReference type="KEGG" id="nli:G3M70_08970"/>
<proteinExistence type="predicted"/>
<dbReference type="Pfam" id="PF05170">
    <property type="entry name" value="AsmA"/>
    <property type="match status" value="1"/>
</dbReference>
<dbReference type="PANTHER" id="PTHR30441">
    <property type="entry name" value="DUF748 DOMAIN-CONTAINING PROTEIN"/>
    <property type="match status" value="1"/>
</dbReference>
<name>A0A7T0G0J4_9BACT</name>
<feature type="transmembrane region" description="Helical" evidence="2">
    <location>
        <begin position="47"/>
        <end position="73"/>
    </location>
</feature>
<evidence type="ECO:0000256" key="2">
    <source>
        <dbReference type="SAM" id="Phobius"/>
    </source>
</evidence>
<sequence length="1354" mass="148810">MKRPSKKNPVEDNVQDQETDPVEGTSEESVNPPPKQVKKKRSFLRSLFRWTFSLLLMLVLIVVGLGAILTHFFPSEEIRPIAEDQLTTHLKMPVKIGRLEFNLLTGFEFENVQLGGTDPLFKVDLLILGYDLLELIDGSFTVHTLKVNRPHVNLISKNGVWNFQPLLDLAGPAQPPPPEPSGMPVIPIPVELTELVVNDIEVNVQMDDVMTAHLKGLNLEARGKADTNGLDVNVRVHMGEESREKNSSNVTYVSSLEPAINLLTYLDTDITLNAQDINRALVTGTLGLTDTRVTMKQRLKPVNTRLDFAAGVDMASHILDLSRVKLKVANGTSMSLTGQVQRFLSPHPGFNLKIPKGDFDLNELTALAKPFLPPMILNGQLGLTDVQIRGGLRNYQPANIFLTKATIKLDNGLVRHPLFKTQLNGVGLGLDIKNVKVKGLVPYSMETNGELKMTSGEFAGFYFEQLTHKFDLKGTGPLLPKMVTTYKTELETFTMDLPQVGEITTPIKLQGNFKGDTQTGDIESFTSALEAGTALTSKVSLQAKAFGKKGFKMDQSFTSDLSQASRFIPPDMTETFGLGPLKGEMRFSQKASGSLDKDFMPVNMTADTNVQLIGLDAEMKEPAFSVKGLSTRLSIPVEMKKKLGVRLPGVVIKTSLDSVHALGKYQAGATEMTSTISLDKFLSLDGNVGRVPVTKKTTFKSEGIVGIEPDIKVSRIDLEVNSRADVLPPGEAENMTATGKLAIKGIEAMGQFAASGFNTAFNMDAKDLNLQKTHAAIKGRVLKPSVQQEDLQMSLEDLQFETRSSQNLKSGDVDLGLLSVVLPGVVNWKTKGKIESWGDQFDVETRMDKMDLEKLLALVPAKFKEAIKGMKVAGSASLVANAKGKRPDEIAIKKMDIPVTVDSKLKLAGVTVDWPEKAMVVEGLDFDTELTLKNNKVDLKGASKVAHFTKTDLGYDLKLAPELAFHYAIKNWDTLEVEQHKVSLPGQEIEQTLSGRVEGFRPFLSGKKDKTPIQILKTLDVALKSSLGLDVGAVSPLVPGLQADGKINSHLDIKLIAGQQADLNGEVDIGHLNARHESGGIVEDLDGRFLINKTLLLDRLLFKEKKQFNASRQGFFNQLREFSRYKNIFKIGALKFGQHTASDIGIDMYYRGNQLFLDRFLMEVMGGSVAGNLFLSQSKEGPELEFSTGFAHLDFNKLVKKQVTPSGRDSEIDGNLKFNFKVNQGGGKKISLDQIGAEMNITHVGKEALDRILLFLDPEESSPAIVDTRSKLDLAVPTNLHMKVAHGNLNMDVGMILLGSPIEAPALRRVPVTSLKHFRQINEQLQRLKDFQTVLQILSANGIEFDDEGNISFF</sequence>
<keyword evidence="2" id="KW-1133">Transmembrane helix</keyword>
<dbReference type="Proteomes" id="UP000594688">
    <property type="component" value="Chromosome"/>
</dbReference>
<evidence type="ECO:0000313" key="4">
    <source>
        <dbReference type="EMBL" id="QPJ61998.1"/>
    </source>
</evidence>
<dbReference type="EMBL" id="CP048685">
    <property type="protein sequence ID" value="QPJ61998.1"/>
    <property type="molecule type" value="Genomic_DNA"/>
</dbReference>
<feature type="domain" description="AsmA" evidence="3">
    <location>
        <begin position="52"/>
        <end position="224"/>
    </location>
</feature>
<dbReference type="GO" id="GO:0090313">
    <property type="term" value="P:regulation of protein targeting to membrane"/>
    <property type="evidence" value="ECO:0007669"/>
    <property type="project" value="TreeGrafter"/>
</dbReference>
<dbReference type="GO" id="GO:0005886">
    <property type="term" value="C:plasma membrane"/>
    <property type="evidence" value="ECO:0007669"/>
    <property type="project" value="TreeGrafter"/>
</dbReference>
<dbReference type="InterPro" id="IPR007844">
    <property type="entry name" value="AsmA"/>
</dbReference>
<dbReference type="PANTHER" id="PTHR30441:SF8">
    <property type="entry name" value="DUF748 DOMAIN-CONTAINING PROTEIN"/>
    <property type="match status" value="1"/>
</dbReference>
<evidence type="ECO:0000313" key="5">
    <source>
        <dbReference type="Proteomes" id="UP000594688"/>
    </source>
</evidence>
<keyword evidence="2" id="KW-0812">Transmembrane</keyword>
<evidence type="ECO:0000259" key="3">
    <source>
        <dbReference type="Pfam" id="PF05170"/>
    </source>
</evidence>
<keyword evidence="2" id="KW-0472">Membrane</keyword>
<gene>
    <name evidence="4" type="ORF">G3M70_08970</name>
</gene>
<accession>A0A7T0G0J4</accession>